<gene>
    <name evidence="1" type="ORF">M5598_28620</name>
</gene>
<dbReference type="Proteomes" id="UP001163036">
    <property type="component" value="Plasmid pVP-16-VB00198-1"/>
</dbReference>
<accession>A0AA46UQE0</accession>
<organism evidence="1 2">
    <name type="scientific">Vibrio parahaemolyticus</name>
    <dbReference type="NCBI Taxonomy" id="670"/>
    <lineage>
        <taxon>Bacteria</taxon>
        <taxon>Pseudomonadati</taxon>
        <taxon>Pseudomonadota</taxon>
        <taxon>Gammaproteobacteria</taxon>
        <taxon>Vibrionales</taxon>
        <taxon>Vibrionaceae</taxon>
        <taxon>Vibrio</taxon>
    </lineage>
</organism>
<dbReference type="AlphaFoldDB" id="A0AA46UQE0"/>
<dbReference type="PROSITE" id="PS51257">
    <property type="entry name" value="PROKAR_LIPOPROTEIN"/>
    <property type="match status" value="1"/>
</dbReference>
<geneLocation type="plasmid" evidence="1 2">
    <name>pVP-16-VB00198-1</name>
</geneLocation>
<dbReference type="RefSeq" id="WP_053314122.1">
    <property type="nucleotide sequence ID" value="NZ_CP062152.1"/>
</dbReference>
<evidence type="ECO:0000313" key="2">
    <source>
        <dbReference type="Proteomes" id="UP001163036"/>
    </source>
</evidence>
<keyword evidence="1" id="KW-0614">Plasmid</keyword>
<reference evidence="1" key="1">
    <citation type="submission" date="2022-05" db="EMBL/GenBank/DDBJ databases">
        <title>Megaplasmid of Vibrio parahaemolyticus.</title>
        <authorList>
            <person name="Strauch E."/>
            <person name="Borowiak M."/>
        </authorList>
    </citation>
    <scope>NUCLEOTIDE SEQUENCE</scope>
    <source>
        <strain evidence="1">16-VB00198</strain>
        <plasmid evidence="1">pVP-16-VB00198-1</plasmid>
    </source>
</reference>
<sequence>MKKLAVTSILLLLTGCNTQDTPDKYITSKVCDDAKVKEMTLECVKDGDWSLSHNRGQTYEGACKRFSEEMNCSTSKKLNPEWVEFERAKQKSDMKIVIKSE</sequence>
<name>A0AA46UQE0_VIBPH</name>
<proteinExistence type="predicted"/>
<evidence type="ECO:0008006" key="3">
    <source>
        <dbReference type="Google" id="ProtNLM"/>
    </source>
</evidence>
<evidence type="ECO:0000313" key="1">
    <source>
        <dbReference type="EMBL" id="UYV29952.1"/>
    </source>
</evidence>
<protein>
    <recommendedName>
        <fullName evidence="3">Lipoprotein</fullName>
    </recommendedName>
</protein>
<dbReference type="EMBL" id="CP097357">
    <property type="protein sequence ID" value="UYV29952.1"/>
    <property type="molecule type" value="Genomic_DNA"/>
</dbReference>